<evidence type="ECO:0000256" key="6">
    <source>
        <dbReference type="ARBA" id="ARBA00022837"/>
    </source>
</evidence>
<comment type="cofactor">
    <cofactor evidence="13">
        <name>Mg(2+)</name>
        <dbReference type="ChEBI" id="CHEBI:18420"/>
    </cofactor>
    <cofactor evidence="13">
        <name>Ca(2+)</name>
        <dbReference type="ChEBI" id="CHEBI:29108"/>
    </cofactor>
</comment>
<keyword evidence="6 12" id="KW-0106">Calcium</keyword>
<protein>
    <recommendedName>
        <fullName evidence="3 13">Fumarylacetoacetase</fullName>
        <ecNumber evidence="3 13">3.7.1.2</ecNumber>
    </recommendedName>
    <alternativeName>
        <fullName evidence="13">Fumarylacetoacetate hydrolase</fullName>
    </alternativeName>
</protein>
<keyword evidence="5 13" id="KW-0378">Hydrolase</keyword>
<dbReference type="Pfam" id="PF09298">
    <property type="entry name" value="FAA_hydrolase_N"/>
    <property type="match status" value="1"/>
</dbReference>
<dbReference type="OrthoDB" id="9971669at2759"/>
<dbReference type="GO" id="GO:0006559">
    <property type="term" value="P:L-phenylalanine catabolic process"/>
    <property type="evidence" value="ECO:0007669"/>
    <property type="project" value="UniProtKB-UniRule"/>
</dbReference>
<dbReference type="AlphaFoldDB" id="A0A8K0TC71"/>
<dbReference type="GO" id="GO:1902000">
    <property type="term" value="P:homogentisate catabolic process"/>
    <property type="evidence" value="ECO:0007669"/>
    <property type="project" value="TreeGrafter"/>
</dbReference>
<dbReference type="InterPro" id="IPR005959">
    <property type="entry name" value="Fumarylacetoacetase"/>
</dbReference>
<reference evidence="16" key="1">
    <citation type="journal article" date="2021" name="Nat. Commun.">
        <title>Genetic determinants of endophytism in the Arabidopsis root mycobiome.</title>
        <authorList>
            <person name="Mesny F."/>
            <person name="Miyauchi S."/>
            <person name="Thiergart T."/>
            <person name="Pickel B."/>
            <person name="Atanasova L."/>
            <person name="Karlsson M."/>
            <person name="Huettel B."/>
            <person name="Barry K.W."/>
            <person name="Haridas S."/>
            <person name="Chen C."/>
            <person name="Bauer D."/>
            <person name="Andreopoulos W."/>
            <person name="Pangilinan J."/>
            <person name="LaButti K."/>
            <person name="Riley R."/>
            <person name="Lipzen A."/>
            <person name="Clum A."/>
            <person name="Drula E."/>
            <person name="Henrissat B."/>
            <person name="Kohler A."/>
            <person name="Grigoriev I.V."/>
            <person name="Martin F.M."/>
            <person name="Hacquard S."/>
        </authorList>
    </citation>
    <scope>NUCLEOTIDE SEQUENCE</scope>
    <source>
        <strain evidence="16">MPI-CAGE-AT-0016</strain>
    </source>
</reference>
<feature type="binding site" evidence="12">
    <location>
        <position position="272"/>
    </location>
    <ligand>
        <name>Mg(2+)</name>
        <dbReference type="ChEBI" id="CHEBI:18420"/>
    </ligand>
</feature>
<sequence length="444" mass="47979">MASSTSTPRASWLDVSPSSHFSLANIPFGVISTSSDATPRPAVALGEYALDLNVLTQGNGFSGNQKLQDALAGVFSQPTLNAFAAKGRPFHREVRAYLQDILAADTKLPQLLKDNASLREKALLRLSDVKNHVPMAIGDYTDFYVGKHHAFNVGVLFRGPANALQPNYTHLPVAYHGRASSIVVSGTPIRRPWGQILLDPKAEPKVPTFTPSKKVDLELELGMFVCGSNELGQPIPVSKAEDYIFGYVLLNDWSARDVQAWEYVPLGPFTSKNLGSSISPWIVLADALEDYKTAGIENDTEYARYLRQPAEIKEKNVLGIDLEVELITANGNRKIISKTNSKNLLWSWPQMIAHHTITGCNLQTGDMLGSGTISGPDSGTEGSMLEQTQGGKTTIQISGGEERKFLEDGDTLVIRGAAGKEGALVGFGEVTGKIEPALPESTFA</sequence>
<organism evidence="16 17">
    <name type="scientific">Plectosphaerella cucumerina</name>
    <dbReference type="NCBI Taxonomy" id="40658"/>
    <lineage>
        <taxon>Eukaryota</taxon>
        <taxon>Fungi</taxon>
        <taxon>Dikarya</taxon>
        <taxon>Ascomycota</taxon>
        <taxon>Pezizomycotina</taxon>
        <taxon>Sordariomycetes</taxon>
        <taxon>Hypocreomycetidae</taxon>
        <taxon>Glomerellales</taxon>
        <taxon>Plectosphaerellaceae</taxon>
        <taxon>Plectosphaerella</taxon>
    </lineage>
</organism>
<dbReference type="InterPro" id="IPR036462">
    <property type="entry name" value="Fumarylacetoacetase_N_sf"/>
</dbReference>
<dbReference type="UniPathway" id="UPA00139">
    <property type="reaction ID" value="UER00341"/>
</dbReference>
<dbReference type="Pfam" id="PF01557">
    <property type="entry name" value="FAA_hydrolase"/>
    <property type="match status" value="1"/>
</dbReference>
<dbReference type="GO" id="GO:0046872">
    <property type="term" value="F:metal ion binding"/>
    <property type="evidence" value="ECO:0007669"/>
    <property type="project" value="UniProtKB-UniRule"/>
</dbReference>
<evidence type="ECO:0000256" key="9">
    <source>
        <dbReference type="ARBA" id="ARBA00023232"/>
    </source>
</evidence>
<dbReference type="GO" id="GO:0004334">
    <property type="term" value="F:fumarylacetoacetase activity"/>
    <property type="evidence" value="ECO:0007669"/>
    <property type="project" value="UniProtKB-UniRule"/>
</dbReference>
<evidence type="ECO:0000256" key="11">
    <source>
        <dbReference type="PIRSR" id="PIRSR605959-2"/>
    </source>
</evidence>
<feature type="domain" description="Fumarylacetoacetase N-terminal" evidence="15">
    <location>
        <begin position="24"/>
        <end position="134"/>
    </location>
</feature>
<evidence type="ECO:0000256" key="13">
    <source>
        <dbReference type="RuleBase" id="RU366008"/>
    </source>
</evidence>
<dbReference type="PANTHER" id="PTHR43069">
    <property type="entry name" value="FUMARYLACETOACETASE"/>
    <property type="match status" value="1"/>
</dbReference>
<keyword evidence="8 13" id="KW-0828">Tyrosine catabolism</keyword>
<dbReference type="InterPro" id="IPR011234">
    <property type="entry name" value="Fumarylacetoacetase-like_C"/>
</dbReference>
<feature type="binding site" evidence="12">
    <location>
        <position position="220"/>
    </location>
    <ligand>
        <name>Ca(2+)</name>
        <dbReference type="ChEBI" id="CHEBI:29108"/>
    </ligand>
</feature>
<feature type="binding site" evidence="12">
    <location>
        <position position="252"/>
    </location>
    <ligand>
        <name>Mg(2+)</name>
        <dbReference type="ChEBI" id="CHEBI:18420"/>
    </ligand>
</feature>
<evidence type="ECO:0000256" key="7">
    <source>
        <dbReference type="ARBA" id="ARBA00022842"/>
    </source>
</evidence>
<feature type="binding site" evidence="12">
    <location>
        <position position="142"/>
    </location>
    <ligand>
        <name>Ca(2+)</name>
        <dbReference type="ChEBI" id="CHEBI:29108"/>
    </ligand>
</feature>
<dbReference type="InterPro" id="IPR015377">
    <property type="entry name" value="Fumarylacetoacetase_N"/>
</dbReference>
<dbReference type="FunFam" id="3.90.850.10:FF:000009">
    <property type="entry name" value="Fumarylacetoacetase"/>
    <property type="match status" value="1"/>
</dbReference>
<keyword evidence="17" id="KW-1185">Reference proteome</keyword>
<accession>A0A8K0TC71</accession>
<dbReference type="EMBL" id="JAGPXD010000003">
    <property type="protein sequence ID" value="KAH7361954.1"/>
    <property type="molecule type" value="Genomic_DNA"/>
</dbReference>
<keyword evidence="9 13" id="KW-0585">Phenylalanine catabolism</keyword>
<evidence type="ECO:0000256" key="12">
    <source>
        <dbReference type="PIRSR" id="PIRSR605959-3"/>
    </source>
</evidence>
<evidence type="ECO:0000256" key="5">
    <source>
        <dbReference type="ARBA" id="ARBA00022801"/>
    </source>
</evidence>
<evidence type="ECO:0000256" key="2">
    <source>
        <dbReference type="ARBA" id="ARBA00010211"/>
    </source>
</evidence>
<comment type="catalytic activity">
    <reaction evidence="13">
        <text>4-fumarylacetoacetate + H2O = acetoacetate + fumarate + H(+)</text>
        <dbReference type="Rhea" id="RHEA:10244"/>
        <dbReference type="ChEBI" id="CHEBI:13705"/>
        <dbReference type="ChEBI" id="CHEBI:15377"/>
        <dbReference type="ChEBI" id="CHEBI:15378"/>
        <dbReference type="ChEBI" id="CHEBI:18034"/>
        <dbReference type="ChEBI" id="CHEBI:29806"/>
        <dbReference type="EC" id="3.7.1.2"/>
    </reaction>
</comment>
<feature type="binding site" evidence="12">
    <location>
        <position position="252"/>
    </location>
    <ligand>
        <name>Ca(2+)</name>
        <dbReference type="ChEBI" id="CHEBI:29108"/>
    </ligand>
</feature>
<feature type="binding site" evidence="11">
    <location>
        <position position="158"/>
    </location>
    <ligand>
        <name>substrate</name>
    </ligand>
</feature>
<feature type="active site" description="Proton acceptor" evidence="10">
    <location>
        <position position="149"/>
    </location>
</feature>
<comment type="pathway">
    <text evidence="1 13">Amino-acid degradation; L-phenylalanine degradation; acetoacetate and fumarate from L-phenylalanine: step 6/6.</text>
</comment>
<evidence type="ECO:0000256" key="4">
    <source>
        <dbReference type="ARBA" id="ARBA00022723"/>
    </source>
</evidence>
<feature type="domain" description="Fumarylacetoacetase-like C-terminal" evidence="14">
    <location>
        <begin position="147"/>
        <end position="416"/>
    </location>
</feature>
<evidence type="ECO:0000313" key="17">
    <source>
        <dbReference type="Proteomes" id="UP000813385"/>
    </source>
</evidence>
<dbReference type="PANTHER" id="PTHR43069:SF2">
    <property type="entry name" value="FUMARYLACETOACETASE"/>
    <property type="match status" value="1"/>
</dbReference>
<dbReference type="SUPFAM" id="SSF56529">
    <property type="entry name" value="FAH"/>
    <property type="match status" value="1"/>
</dbReference>
<dbReference type="EC" id="3.7.1.2" evidence="3 13"/>
<dbReference type="Gene3D" id="3.90.850.10">
    <property type="entry name" value="Fumarylacetoacetase-like, C-terminal domain"/>
    <property type="match status" value="1"/>
</dbReference>
<dbReference type="NCBIfam" id="TIGR01266">
    <property type="entry name" value="fum_ac_acetase"/>
    <property type="match status" value="1"/>
</dbReference>
<feature type="binding site" evidence="11">
    <location>
        <position position="144"/>
    </location>
    <ligand>
        <name>substrate</name>
    </ligand>
</feature>
<evidence type="ECO:0000313" key="16">
    <source>
        <dbReference type="EMBL" id="KAH7361954.1"/>
    </source>
</evidence>
<evidence type="ECO:0000256" key="3">
    <source>
        <dbReference type="ARBA" id="ARBA00012094"/>
    </source>
</evidence>
<dbReference type="InterPro" id="IPR036663">
    <property type="entry name" value="Fumarylacetoacetase_C_sf"/>
</dbReference>
<keyword evidence="4 12" id="KW-0479">Metal-binding</keyword>
<evidence type="ECO:0000256" key="10">
    <source>
        <dbReference type="PIRSR" id="PIRSR605959-1"/>
    </source>
</evidence>
<comment type="caution">
    <text evidence="16">The sequence shown here is derived from an EMBL/GenBank/DDBJ whole genome shotgun (WGS) entry which is preliminary data.</text>
</comment>
<evidence type="ECO:0000256" key="1">
    <source>
        <dbReference type="ARBA" id="ARBA00004782"/>
    </source>
</evidence>
<name>A0A8K0TC71_9PEZI</name>
<feature type="binding site" evidence="12">
    <location>
        <position position="276"/>
    </location>
    <ligand>
        <name>Mg(2+)</name>
        <dbReference type="ChEBI" id="CHEBI:18420"/>
    </ligand>
</feature>
<evidence type="ECO:0000259" key="14">
    <source>
        <dbReference type="Pfam" id="PF01557"/>
    </source>
</evidence>
<comment type="similarity">
    <text evidence="2 13">Belongs to the FAH family.</text>
</comment>
<proteinExistence type="inferred from homology"/>
<evidence type="ECO:0000256" key="8">
    <source>
        <dbReference type="ARBA" id="ARBA00022878"/>
    </source>
</evidence>
<dbReference type="Proteomes" id="UP000813385">
    <property type="component" value="Unassembled WGS sequence"/>
</dbReference>
<dbReference type="Gene3D" id="2.30.30.230">
    <property type="entry name" value="Fumarylacetoacetase, N-terminal domain"/>
    <property type="match status" value="1"/>
</dbReference>
<dbReference type="SUPFAM" id="SSF63433">
    <property type="entry name" value="Fumarylacetoacetate hydrolase, FAH, N-terminal domain"/>
    <property type="match status" value="1"/>
</dbReference>
<keyword evidence="7 12" id="KW-0460">Magnesium</keyword>
<evidence type="ECO:0000259" key="15">
    <source>
        <dbReference type="Pfam" id="PF09298"/>
    </source>
</evidence>
<feature type="binding site" evidence="11">
    <location>
        <position position="372"/>
    </location>
    <ligand>
        <name>substrate</name>
    </ligand>
</feature>
<feature type="binding site" evidence="11">
    <location>
        <position position="263"/>
    </location>
    <ligand>
        <name>substrate</name>
    </ligand>
</feature>
<feature type="binding site" evidence="12">
    <location>
        <position position="218"/>
    </location>
    <ligand>
        <name>Ca(2+)</name>
        <dbReference type="ChEBI" id="CHEBI:29108"/>
    </ligand>
</feature>
<dbReference type="GO" id="GO:0006572">
    <property type="term" value="P:L-tyrosine catabolic process"/>
    <property type="evidence" value="ECO:0007669"/>
    <property type="project" value="UniProtKB-UniRule"/>
</dbReference>
<gene>
    <name evidence="16" type="ORF">B0T11DRAFT_279882</name>
</gene>
<feature type="binding site" evidence="11">
    <location>
        <position position="259"/>
    </location>
    <ligand>
        <name>substrate</name>
    </ligand>
</feature>